<reference evidence="1 2" key="1">
    <citation type="submission" date="2020-10" db="EMBL/GenBank/DDBJ databases">
        <title>Plant Genome Project.</title>
        <authorList>
            <person name="Zhang R.-G."/>
        </authorList>
    </citation>
    <scope>NUCLEOTIDE SEQUENCE [LARGE SCALE GENOMIC DNA]</scope>
    <source>
        <strain evidence="1">FAFU-HL-1</strain>
        <tissue evidence="1">Leaf</tissue>
    </source>
</reference>
<protein>
    <submittedName>
        <fullName evidence="1">Uncharacterized protein</fullName>
    </submittedName>
</protein>
<dbReference type="AlphaFoldDB" id="A0A835MLR1"/>
<dbReference type="PANTHER" id="PTHR33649:SF16">
    <property type="entry name" value="PAR1 PROTEIN"/>
    <property type="match status" value="1"/>
</dbReference>
<evidence type="ECO:0000313" key="1">
    <source>
        <dbReference type="EMBL" id="KAF9665571.1"/>
    </source>
</evidence>
<dbReference type="Proteomes" id="UP000657918">
    <property type="component" value="Chromosome 16"/>
</dbReference>
<keyword evidence="2" id="KW-1185">Reference proteome</keyword>
<dbReference type="OrthoDB" id="10549658at2759"/>
<comment type="caution">
    <text evidence="1">The sequence shown here is derived from an EMBL/GenBank/DDBJ whole genome shotgun (WGS) entry which is preliminary data.</text>
</comment>
<proteinExistence type="predicted"/>
<sequence>MPCSKLAGLKKYALDRIPGLLLENYSTKDGNLKCQRKASEVVVHTLNGFIENDECINACGLDRNTVEKAHILILYLSATTNLSILSFHASNISCAKIIYVHAGVHLPNLCADPCRAMYQIRSNGDAAPACANVCWSHFSRLEVIAGVAWIQLPFDSVNGAIYFNFIS</sequence>
<gene>
    <name evidence="1" type="ORF">SADUNF_Sadunf16G0136900</name>
</gene>
<name>A0A835MLR1_9ROSI</name>
<dbReference type="Pfam" id="PF06521">
    <property type="entry name" value="PAR1"/>
    <property type="match status" value="1"/>
</dbReference>
<dbReference type="PANTHER" id="PTHR33649">
    <property type="entry name" value="PAR1 PROTEIN"/>
    <property type="match status" value="1"/>
</dbReference>
<organism evidence="1 2">
    <name type="scientific">Salix dunnii</name>
    <dbReference type="NCBI Taxonomy" id="1413687"/>
    <lineage>
        <taxon>Eukaryota</taxon>
        <taxon>Viridiplantae</taxon>
        <taxon>Streptophyta</taxon>
        <taxon>Embryophyta</taxon>
        <taxon>Tracheophyta</taxon>
        <taxon>Spermatophyta</taxon>
        <taxon>Magnoliopsida</taxon>
        <taxon>eudicotyledons</taxon>
        <taxon>Gunneridae</taxon>
        <taxon>Pentapetalae</taxon>
        <taxon>rosids</taxon>
        <taxon>fabids</taxon>
        <taxon>Malpighiales</taxon>
        <taxon>Salicaceae</taxon>
        <taxon>Saliceae</taxon>
        <taxon>Salix</taxon>
    </lineage>
</organism>
<evidence type="ECO:0000313" key="2">
    <source>
        <dbReference type="Proteomes" id="UP000657918"/>
    </source>
</evidence>
<accession>A0A835MLR1</accession>
<dbReference type="InterPro" id="IPR009489">
    <property type="entry name" value="PAR1"/>
</dbReference>
<dbReference type="EMBL" id="JADGMS010000016">
    <property type="protein sequence ID" value="KAF9665571.1"/>
    <property type="molecule type" value="Genomic_DNA"/>
</dbReference>